<evidence type="ECO:0000313" key="3">
    <source>
        <dbReference type="Proteomes" id="UP000051373"/>
    </source>
</evidence>
<gene>
    <name evidence="2" type="ORF">AMJ83_03440</name>
</gene>
<dbReference type="Proteomes" id="UP000051373">
    <property type="component" value="Unassembled WGS sequence"/>
</dbReference>
<dbReference type="STRING" id="1703779.AMJ83_03440"/>
<proteinExistence type="predicted"/>
<accession>A0A0S8FU90</accession>
<protein>
    <submittedName>
        <fullName evidence="2">Alkylhydroperoxidase</fullName>
    </submittedName>
</protein>
<evidence type="ECO:0000313" key="2">
    <source>
        <dbReference type="EMBL" id="KPK64287.1"/>
    </source>
</evidence>
<dbReference type="Pfam" id="PF02627">
    <property type="entry name" value="CMD"/>
    <property type="match status" value="1"/>
</dbReference>
<sequence length="120" mass="13782">MIRKKVEEFVHERELLNRNMSNYCGENAKRIFHLDSQIYKDGALPAKIKELMGLVASLVLRCEDCINYHLINCYENGVSDKELAEALTIGLMVGGSITIPHMRSAYATWYELRRSTKNET</sequence>
<evidence type="ECO:0000259" key="1">
    <source>
        <dbReference type="Pfam" id="PF02627"/>
    </source>
</evidence>
<dbReference type="InterPro" id="IPR004675">
    <property type="entry name" value="AhpD_core"/>
</dbReference>
<organism evidence="2 3">
    <name type="scientific">candidate division WOR_3 bacterium SM23_42</name>
    <dbReference type="NCBI Taxonomy" id="1703779"/>
    <lineage>
        <taxon>Bacteria</taxon>
        <taxon>Bacteria division WOR-3</taxon>
    </lineage>
</organism>
<keyword evidence="2" id="KW-0575">Peroxidase</keyword>
<dbReference type="GO" id="GO:0051920">
    <property type="term" value="F:peroxiredoxin activity"/>
    <property type="evidence" value="ECO:0007669"/>
    <property type="project" value="InterPro"/>
</dbReference>
<keyword evidence="2" id="KW-0560">Oxidoreductase</keyword>
<reference evidence="2 3" key="1">
    <citation type="journal article" date="2015" name="Microbiome">
        <title>Genomic resolution of linkages in carbon, nitrogen, and sulfur cycling among widespread estuary sediment bacteria.</title>
        <authorList>
            <person name="Baker B.J."/>
            <person name="Lazar C.S."/>
            <person name="Teske A.P."/>
            <person name="Dick G.J."/>
        </authorList>
    </citation>
    <scope>NUCLEOTIDE SEQUENCE [LARGE SCALE GENOMIC DNA]</scope>
    <source>
        <strain evidence="2">SM23_42</strain>
    </source>
</reference>
<dbReference type="InterPro" id="IPR029032">
    <property type="entry name" value="AhpD-like"/>
</dbReference>
<dbReference type="AlphaFoldDB" id="A0A0S8FU90"/>
<dbReference type="InterPro" id="IPR003779">
    <property type="entry name" value="CMD-like"/>
</dbReference>
<dbReference type="Gene3D" id="1.20.1290.10">
    <property type="entry name" value="AhpD-like"/>
    <property type="match status" value="1"/>
</dbReference>
<dbReference type="PANTHER" id="PTHR33930:SF2">
    <property type="entry name" value="BLR3452 PROTEIN"/>
    <property type="match status" value="1"/>
</dbReference>
<dbReference type="PANTHER" id="PTHR33930">
    <property type="entry name" value="ALKYL HYDROPEROXIDE REDUCTASE AHPD"/>
    <property type="match status" value="1"/>
</dbReference>
<dbReference type="SUPFAM" id="SSF69118">
    <property type="entry name" value="AhpD-like"/>
    <property type="match status" value="1"/>
</dbReference>
<name>A0A0S8FU90_UNCW3</name>
<dbReference type="EMBL" id="LJUJ01000004">
    <property type="protein sequence ID" value="KPK64287.1"/>
    <property type="molecule type" value="Genomic_DNA"/>
</dbReference>
<comment type="caution">
    <text evidence="2">The sequence shown here is derived from an EMBL/GenBank/DDBJ whole genome shotgun (WGS) entry which is preliminary data.</text>
</comment>
<dbReference type="NCBIfam" id="TIGR00778">
    <property type="entry name" value="ahpD_dom"/>
    <property type="match status" value="1"/>
</dbReference>
<feature type="domain" description="Carboxymuconolactone decarboxylase-like" evidence="1">
    <location>
        <begin position="28"/>
        <end position="102"/>
    </location>
</feature>